<feature type="transmembrane region" description="Helical" evidence="1">
    <location>
        <begin position="61"/>
        <end position="86"/>
    </location>
</feature>
<accession>A0A844Z0B2</accession>
<protein>
    <recommendedName>
        <fullName evidence="4">Glycerophosphoryl diester phosphodiesterase membrane domain-containing protein</fullName>
    </recommendedName>
</protein>
<dbReference type="OrthoDB" id="7427213at2"/>
<keyword evidence="3" id="KW-1185">Reference proteome</keyword>
<keyword evidence="1" id="KW-1133">Transmembrane helix</keyword>
<feature type="transmembrane region" description="Helical" evidence="1">
    <location>
        <begin position="21"/>
        <end position="41"/>
    </location>
</feature>
<name>A0A844Z0B2_9SPHN</name>
<comment type="caution">
    <text evidence="2">The sequence shown here is derived from an EMBL/GenBank/DDBJ whole genome shotgun (WGS) entry which is preliminary data.</text>
</comment>
<evidence type="ECO:0000313" key="3">
    <source>
        <dbReference type="Proteomes" id="UP000466966"/>
    </source>
</evidence>
<dbReference type="EMBL" id="WTYV01000005">
    <property type="protein sequence ID" value="MXO72431.1"/>
    <property type="molecule type" value="Genomic_DNA"/>
</dbReference>
<keyword evidence="1" id="KW-0472">Membrane</keyword>
<feature type="transmembrane region" description="Helical" evidence="1">
    <location>
        <begin position="168"/>
        <end position="192"/>
    </location>
</feature>
<evidence type="ECO:0000256" key="1">
    <source>
        <dbReference type="SAM" id="Phobius"/>
    </source>
</evidence>
<evidence type="ECO:0008006" key="4">
    <source>
        <dbReference type="Google" id="ProtNLM"/>
    </source>
</evidence>
<organism evidence="2 3">
    <name type="scientific">Alteraurantiacibacter buctensis</name>
    <dbReference type="NCBI Taxonomy" id="1503981"/>
    <lineage>
        <taxon>Bacteria</taxon>
        <taxon>Pseudomonadati</taxon>
        <taxon>Pseudomonadota</taxon>
        <taxon>Alphaproteobacteria</taxon>
        <taxon>Sphingomonadales</taxon>
        <taxon>Erythrobacteraceae</taxon>
        <taxon>Alteraurantiacibacter</taxon>
    </lineage>
</organism>
<evidence type="ECO:0000313" key="2">
    <source>
        <dbReference type="EMBL" id="MXO72431.1"/>
    </source>
</evidence>
<dbReference type="RefSeq" id="WP_160772370.1">
    <property type="nucleotide sequence ID" value="NZ_WTYV01000005.1"/>
</dbReference>
<keyword evidence="1" id="KW-0812">Transmembrane</keyword>
<proteinExistence type="predicted"/>
<dbReference type="Proteomes" id="UP000466966">
    <property type="component" value="Unassembled WGS sequence"/>
</dbReference>
<gene>
    <name evidence="2" type="ORF">GRI99_12410</name>
</gene>
<dbReference type="AlphaFoldDB" id="A0A844Z0B2"/>
<reference evidence="2 3" key="1">
    <citation type="submission" date="2019-12" db="EMBL/GenBank/DDBJ databases">
        <title>Genomic-based taxomic classification of the family Erythrobacteraceae.</title>
        <authorList>
            <person name="Xu L."/>
        </authorList>
    </citation>
    <scope>NUCLEOTIDE SEQUENCE [LARGE SCALE GENOMIC DNA]</scope>
    <source>
        <strain evidence="2 3">M0322</strain>
    </source>
</reference>
<feature type="transmembrane region" description="Helical" evidence="1">
    <location>
        <begin position="106"/>
        <end position="125"/>
    </location>
</feature>
<sequence length="244" mass="25393">MDEKVRVGELIEGTIATVRENASAAGIYIVVLSVLATALEWGLGAALEGSDPLVDLSGPVMAYLGVGAGIGGLLVLIVAVVSQYLLWEAMLENGALMVRGRAPRRYLAFVGLAILSGLGTGLAFLALVVPGLIVLARWVAAPAYLIRQRMGVIEAMRQSWYAVKGITTPIVFTFLIGVFAVSVLGGLVGVGAFVTMADGGQPGFLAVLGNQLLSNASSVLQVAFGVFVFRRLTGDVNELGAVFE</sequence>